<keyword evidence="5 17" id="KW-0812">Transmembrane</keyword>
<dbReference type="PANTHER" id="PTHR11920:SF493">
    <property type="entry name" value="RECEPTOR-TYPE GUANYLATE CYCLASE GCY-22"/>
    <property type="match status" value="1"/>
</dbReference>
<dbReference type="Gene3D" id="1.10.510.10">
    <property type="entry name" value="Transferase(Phosphotransferase) domain 1"/>
    <property type="match status" value="1"/>
</dbReference>
<comment type="catalytic activity">
    <reaction evidence="1 15">
        <text>GTP = 3',5'-cyclic GMP + diphosphate</text>
        <dbReference type="Rhea" id="RHEA:13665"/>
        <dbReference type="ChEBI" id="CHEBI:33019"/>
        <dbReference type="ChEBI" id="CHEBI:37565"/>
        <dbReference type="ChEBI" id="CHEBI:57746"/>
        <dbReference type="EC" id="4.6.1.2"/>
    </reaction>
</comment>
<dbReference type="PANTHER" id="PTHR11920">
    <property type="entry name" value="GUANYLYL CYCLASE"/>
    <property type="match status" value="1"/>
</dbReference>
<evidence type="ECO:0000256" key="14">
    <source>
        <dbReference type="RuleBase" id="RU000405"/>
    </source>
</evidence>
<comment type="similarity">
    <text evidence="14">Belongs to the adenylyl cyclase class-4/guanylyl cyclase family.</text>
</comment>
<dbReference type="Pfam" id="PF07714">
    <property type="entry name" value="PK_Tyr_Ser-Thr"/>
    <property type="match status" value="1"/>
</dbReference>
<dbReference type="GO" id="GO:0004672">
    <property type="term" value="F:protein kinase activity"/>
    <property type="evidence" value="ECO:0007669"/>
    <property type="project" value="InterPro"/>
</dbReference>
<dbReference type="SUPFAM" id="SSF55073">
    <property type="entry name" value="Nucleotide cyclase"/>
    <property type="match status" value="1"/>
</dbReference>
<dbReference type="PROSITE" id="PS50125">
    <property type="entry name" value="GUANYLATE_CYCLASE_2"/>
    <property type="match status" value="1"/>
</dbReference>
<evidence type="ECO:0000256" key="3">
    <source>
        <dbReference type="ARBA" id="ARBA00012202"/>
    </source>
</evidence>
<dbReference type="InterPro" id="IPR050401">
    <property type="entry name" value="Cyclic_nucleotide_synthase"/>
</dbReference>
<dbReference type="CDD" id="cd07302">
    <property type="entry name" value="CHD"/>
    <property type="match status" value="1"/>
</dbReference>
<dbReference type="GO" id="GO:0004383">
    <property type="term" value="F:guanylate cyclase activity"/>
    <property type="evidence" value="ECO:0007669"/>
    <property type="project" value="UniProtKB-EC"/>
</dbReference>
<dbReference type="SMART" id="SM00044">
    <property type="entry name" value="CYCc"/>
    <property type="match status" value="1"/>
</dbReference>
<dbReference type="Gene3D" id="3.40.50.2300">
    <property type="match status" value="2"/>
</dbReference>
<evidence type="ECO:0000256" key="5">
    <source>
        <dbReference type="ARBA" id="ARBA00022692"/>
    </source>
</evidence>
<dbReference type="FunFam" id="3.30.70.1230:FF:000023">
    <property type="entry name" value="Guanylate cyclase"/>
    <property type="match status" value="1"/>
</dbReference>
<proteinExistence type="inferred from homology"/>
<comment type="caution">
    <text evidence="21">The sequence shown here is derived from an EMBL/GenBank/DDBJ whole genome shotgun (WGS) entry which is preliminary data.</text>
</comment>
<organism evidence="21 22">
    <name type="scientific">Meloidogyne enterolobii</name>
    <name type="common">Root-knot nematode worm</name>
    <name type="synonym">Meloidogyne mayaguensis</name>
    <dbReference type="NCBI Taxonomy" id="390850"/>
    <lineage>
        <taxon>Eukaryota</taxon>
        <taxon>Metazoa</taxon>
        <taxon>Ecdysozoa</taxon>
        <taxon>Nematoda</taxon>
        <taxon>Chromadorea</taxon>
        <taxon>Rhabditida</taxon>
        <taxon>Tylenchina</taxon>
        <taxon>Tylenchomorpha</taxon>
        <taxon>Tylenchoidea</taxon>
        <taxon>Meloidogynidae</taxon>
        <taxon>Meloidogyninae</taxon>
        <taxon>Meloidogyne</taxon>
    </lineage>
</organism>
<dbReference type="Gene3D" id="3.30.70.1230">
    <property type="entry name" value="Nucleotide cyclase"/>
    <property type="match status" value="1"/>
</dbReference>
<dbReference type="InterPro" id="IPR001245">
    <property type="entry name" value="Ser-Thr/Tyr_kinase_cat_dom"/>
</dbReference>
<dbReference type="InterPro" id="IPR018297">
    <property type="entry name" value="A/G_cyclase_CS"/>
</dbReference>
<feature type="signal peptide" evidence="18">
    <location>
        <begin position="1"/>
        <end position="21"/>
    </location>
</feature>
<dbReference type="EC" id="4.6.1.2" evidence="3 15"/>
<feature type="region of interest" description="Disordered" evidence="16">
    <location>
        <begin position="71"/>
        <end position="99"/>
    </location>
</feature>
<evidence type="ECO:0000256" key="10">
    <source>
        <dbReference type="ARBA" id="ARBA00023170"/>
    </source>
</evidence>
<evidence type="ECO:0000256" key="11">
    <source>
        <dbReference type="ARBA" id="ARBA00023180"/>
    </source>
</evidence>
<dbReference type="InterPro" id="IPR011645">
    <property type="entry name" value="HNOB_dom_associated"/>
</dbReference>
<dbReference type="InterPro" id="IPR028082">
    <property type="entry name" value="Peripla_BP_I"/>
</dbReference>
<dbReference type="GO" id="GO:0005524">
    <property type="term" value="F:ATP binding"/>
    <property type="evidence" value="ECO:0007669"/>
    <property type="project" value="InterPro"/>
</dbReference>
<keyword evidence="8 17" id="KW-1133">Transmembrane helix</keyword>
<keyword evidence="11" id="KW-0325">Glycoprotein</keyword>
<keyword evidence="7" id="KW-0547">Nucleotide-binding</keyword>
<feature type="domain" description="Protein kinase" evidence="19">
    <location>
        <begin position="601"/>
        <end position="894"/>
    </location>
</feature>
<evidence type="ECO:0000256" key="18">
    <source>
        <dbReference type="SAM" id="SignalP"/>
    </source>
</evidence>
<evidence type="ECO:0000259" key="19">
    <source>
        <dbReference type="PROSITE" id="PS50011"/>
    </source>
</evidence>
<dbReference type="InterPro" id="IPR000719">
    <property type="entry name" value="Prot_kinase_dom"/>
</dbReference>
<dbReference type="InterPro" id="IPR011009">
    <property type="entry name" value="Kinase-like_dom_sf"/>
</dbReference>
<keyword evidence="9 17" id="KW-0472">Membrane</keyword>
<dbReference type="PROSITE" id="PS00452">
    <property type="entry name" value="GUANYLATE_CYCLASE_1"/>
    <property type="match status" value="1"/>
</dbReference>
<accession>A0A6V7UJJ3</accession>
<dbReference type="InterPro" id="IPR001828">
    <property type="entry name" value="ANF_lig-bd_rcpt"/>
</dbReference>
<gene>
    <name evidence="21" type="ORF">MENT_LOCUS12820</name>
</gene>
<dbReference type="Proteomes" id="UP000580250">
    <property type="component" value="Unassembled WGS sequence"/>
</dbReference>
<dbReference type="GO" id="GO:0035556">
    <property type="term" value="P:intracellular signal transduction"/>
    <property type="evidence" value="ECO:0007669"/>
    <property type="project" value="InterPro"/>
</dbReference>
<feature type="domain" description="Guanylate cyclase" evidence="20">
    <location>
        <begin position="965"/>
        <end position="1087"/>
    </location>
</feature>
<dbReference type="SUPFAM" id="SSF56112">
    <property type="entry name" value="Protein kinase-like (PK-like)"/>
    <property type="match status" value="1"/>
</dbReference>
<evidence type="ECO:0000256" key="4">
    <source>
        <dbReference type="ARBA" id="ARBA00022475"/>
    </source>
</evidence>
<dbReference type="Pfam" id="PF07701">
    <property type="entry name" value="HNOBA"/>
    <property type="match status" value="1"/>
</dbReference>
<dbReference type="GO" id="GO:0005886">
    <property type="term" value="C:plasma membrane"/>
    <property type="evidence" value="ECO:0007669"/>
    <property type="project" value="UniProtKB-SubCell"/>
</dbReference>
<evidence type="ECO:0000313" key="21">
    <source>
        <dbReference type="EMBL" id="CAD2157799.1"/>
    </source>
</evidence>
<dbReference type="GO" id="GO:0004016">
    <property type="term" value="F:adenylate cyclase activity"/>
    <property type="evidence" value="ECO:0007669"/>
    <property type="project" value="TreeGrafter"/>
</dbReference>
<comment type="subcellular location">
    <subcellularLocation>
        <location evidence="2">Cell membrane</location>
        <topology evidence="2">Single-pass type I membrane protein</topology>
    </subcellularLocation>
</comment>
<dbReference type="GO" id="GO:0006935">
    <property type="term" value="P:chemotaxis"/>
    <property type="evidence" value="ECO:0007669"/>
    <property type="project" value="UniProtKB-ARBA"/>
</dbReference>
<dbReference type="GO" id="GO:0001653">
    <property type="term" value="F:peptide receptor activity"/>
    <property type="evidence" value="ECO:0007669"/>
    <property type="project" value="TreeGrafter"/>
</dbReference>
<dbReference type="AlphaFoldDB" id="A0A6V7UJJ3"/>
<dbReference type="GO" id="GO:0007168">
    <property type="term" value="P:receptor guanylyl cyclase signaling pathway"/>
    <property type="evidence" value="ECO:0007669"/>
    <property type="project" value="TreeGrafter"/>
</dbReference>
<evidence type="ECO:0000259" key="20">
    <source>
        <dbReference type="PROSITE" id="PS50125"/>
    </source>
</evidence>
<evidence type="ECO:0000256" key="2">
    <source>
        <dbReference type="ARBA" id="ARBA00004251"/>
    </source>
</evidence>
<sequence length="1159" mass="129743">MKLLPISPIFLLNYLIVCVYSQLNSTNDTTTIIILPDSTGTTTTTTLLPTLITTKPNTITTTVSVIKPNTTLTTSTSTTSTPPSTSTTQPTPTSTTPSNGLNLQLKVGLLFANGSKDLRAQFGFGQSAPAITLAMQRAASEQLINNINFNFTWFMCDCDEALASGYTNQLFVNLHVDAIIGPPCVTSALITGFISSFYKFPVFVWGAAVAAELNDIPTVTNVNTNTNMLAMGVQALLMQFQWQEISTIYIPDNIGMVCSYFQQDMESLLNNNPNITIVYKKQMDSTTASMKETLNKIKTCSRIIVSCFDSAVDRRNFLLAMNDLGLVESTEYVLIIAQLQNQGMLQQISSGVNGVQYDSFWKQTDGSNDGRDADALKAARRSIVIDLENQSVDQINTFNKKMYAQFGQPPFNCNGSCMGGADEQNPSPYARSLYDTTYSYLRALNLTKAQYGYLSTDLARNGTLINNMSNGEFIGETGTVILDSLGNREPTFYVTILDTQDQPQDVIQISILNSILSLTKKYTDEATIWANRGGKRPLYKPLCGYTGTECPQNMTTYILIGVGLILLLFFATISGVGYAIREKMREKERLTRECLIPYSELQNIKELKSSEDMKSLEANKSLKSLQSSQSGSTKLTSMDDKKLETENYVHFLYNREVVFAIKYQVRVRIFNEDFVLLRKLRQLDHDNLNKFCGLCTDAPILYGIWKHCQRGSLKDLIAKEQYLSDAFVMFTLMQDIANGLIALHQSSIGVHGMLSSENCLINDRWQVKISDFGLNMIRESQPMSKRKLLWTAPELLRENNRKGTKEGDVYSFAIICCELVNRETVWNGVEREDDVDEILYRLRRSNVAIPHRPQLHPREEINQNFLHLVRDCWSENPPERPKIDQVRSMLKQMVSDGNKNLMDYVFGMLEQYASSLEQEVEERTRELVEEKRKSDILLYRMLPKQVAEKLKLGEYVEPEQFSAATIFFSDVVSFTTLAINLLNGLYTSFDGIIDTHDVYKVETIGDGYLVCSGIPRKNGNDHAKAIAELSFAFLRTVSTFRVDHLPNERVNLRIGIHTGPAVAGVVGLAMPRYCLFGDTVNTASRMESNGRPGRIHISTTTNHYLTNIIGGYVTEPRGEVIIKGKGVMETFWLLGHSGDSHYFSGTGVANADRDTPEPV</sequence>
<dbReference type="EMBL" id="CAJEWN010000067">
    <property type="protein sequence ID" value="CAD2157799.1"/>
    <property type="molecule type" value="Genomic_DNA"/>
</dbReference>
<dbReference type="OrthoDB" id="1890790at2759"/>
<dbReference type="InterPro" id="IPR029787">
    <property type="entry name" value="Nucleotide_cyclase"/>
</dbReference>
<keyword evidence="12 14" id="KW-0456">Lyase</keyword>
<evidence type="ECO:0000256" key="16">
    <source>
        <dbReference type="SAM" id="MobiDB-lite"/>
    </source>
</evidence>
<dbReference type="SUPFAM" id="SSF53822">
    <property type="entry name" value="Periplasmic binding protein-like I"/>
    <property type="match status" value="1"/>
</dbReference>
<dbReference type="CDD" id="cd06352">
    <property type="entry name" value="PBP1_NPR_GC-like"/>
    <property type="match status" value="1"/>
</dbReference>
<dbReference type="Pfam" id="PF00211">
    <property type="entry name" value="Guanylate_cyc"/>
    <property type="match status" value="1"/>
</dbReference>
<evidence type="ECO:0000256" key="7">
    <source>
        <dbReference type="ARBA" id="ARBA00022741"/>
    </source>
</evidence>
<keyword evidence="13 15" id="KW-0141">cGMP biosynthesis</keyword>
<evidence type="ECO:0000313" key="22">
    <source>
        <dbReference type="Proteomes" id="UP000580250"/>
    </source>
</evidence>
<evidence type="ECO:0000256" key="12">
    <source>
        <dbReference type="ARBA" id="ARBA00023239"/>
    </source>
</evidence>
<name>A0A6V7UJJ3_MELEN</name>
<dbReference type="InterPro" id="IPR001054">
    <property type="entry name" value="A/G_cyclase"/>
</dbReference>
<feature type="compositionally biased region" description="Low complexity" evidence="16">
    <location>
        <begin position="71"/>
        <end position="98"/>
    </location>
</feature>
<evidence type="ECO:0000256" key="6">
    <source>
        <dbReference type="ARBA" id="ARBA00022729"/>
    </source>
</evidence>
<reference evidence="21 22" key="1">
    <citation type="submission" date="2020-08" db="EMBL/GenBank/DDBJ databases">
        <authorList>
            <person name="Koutsovoulos G."/>
            <person name="Danchin GJ E."/>
        </authorList>
    </citation>
    <scope>NUCLEOTIDE SEQUENCE [LARGE SCALE GENOMIC DNA]</scope>
</reference>
<evidence type="ECO:0000256" key="15">
    <source>
        <dbReference type="RuleBase" id="RU003431"/>
    </source>
</evidence>
<keyword evidence="10" id="KW-0675">Receptor</keyword>
<keyword evidence="6 18" id="KW-0732">Signal</keyword>
<dbReference type="GO" id="GO:0007635">
    <property type="term" value="P:chemosensory behavior"/>
    <property type="evidence" value="ECO:0007669"/>
    <property type="project" value="UniProtKB-ARBA"/>
</dbReference>
<dbReference type="Pfam" id="PF01094">
    <property type="entry name" value="ANF_receptor"/>
    <property type="match status" value="1"/>
</dbReference>
<feature type="transmembrane region" description="Helical" evidence="17">
    <location>
        <begin position="557"/>
        <end position="580"/>
    </location>
</feature>
<evidence type="ECO:0000256" key="8">
    <source>
        <dbReference type="ARBA" id="ARBA00022989"/>
    </source>
</evidence>
<protein>
    <recommendedName>
        <fullName evidence="3 15">Guanylate cyclase</fullName>
        <ecNumber evidence="3 15">4.6.1.2</ecNumber>
    </recommendedName>
</protein>
<feature type="chain" id="PRO_5028377545" description="Guanylate cyclase" evidence="18">
    <location>
        <begin position="22"/>
        <end position="1159"/>
    </location>
</feature>
<evidence type="ECO:0000256" key="13">
    <source>
        <dbReference type="ARBA" id="ARBA00023293"/>
    </source>
</evidence>
<evidence type="ECO:0000256" key="1">
    <source>
        <dbReference type="ARBA" id="ARBA00001436"/>
    </source>
</evidence>
<dbReference type="PROSITE" id="PS50011">
    <property type="entry name" value="PROTEIN_KINASE_DOM"/>
    <property type="match status" value="1"/>
</dbReference>
<evidence type="ECO:0000256" key="17">
    <source>
        <dbReference type="SAM" id="Phobius"/>
    </source>
</evidence>
<keyword evidence="4" id="KW-1003">Cell membrane</keyword>
<evidence type="ECO:0000256" key="9">
    <source>
        <dbReference type="ARBA" id="ARBA00023136"/>
    </source>
</evidence>